<proteinExistence type="predicted"/>
<keyword evidence="1" id="KW-0051">Antiviral defense</keyword>
<dbReference type="Pfam" id="PF01881">
    <property type="entry name" value="Cas_Cas6_C"/>
    <property type="match status" value="1"/>
</dbReference>
<sequence>MYQLKLTFQTENNILPRELDRLIISFFKAAAENYSQEFFNCLYDKSKSILKTFTYSCYLPGAHFQEENIVLSQNRFCVFFSDVNLGQLIQFLNAFKLMKFKKYSMNQNSMNLISIQTQKRDKITDSEIVVKMQGALLVRRHCSEDNTDVYYSYQDSEFSKVLKENVEIFLEKLGMNLSTDGFSIEVVKGKKVVVPVFGRNTDASLGVYKIKGNPELLNVLYLSGMGVRRSEGHGKFEIVS</sequence>
<dbReference type="PANTHER" id="PTHR36984">
    <property type="entry name" value="CRISPR-ASSOCIATED ENDORIBONUCLEASE CAS6 1"/>
    <property type="match status" value="1"/>
</dbReference>
<accession>A0A9D1JCA3</accession>
<dbReference type="GO" id="GO:0051607">
    <property type="term" value="P:defense response to virus"/>
    <property type="evidence" value="ECO:0007669"/>
    <property type="project" value="UniProtKB-KW"/>
</dbReference>
<dbReference type="Gene3D" id="3.30.70.1890">
    <property type="match status" value="1"/>
</dbReference>
<evidence type="ECO:0000256" key="1">
    <source>
        <dbReference type="ARBA" id="ARBA00023118"/>
    </source>
</evidence>
<dbReference type="AlphaFoldDB" id="A0A9D1JCA3"/>
<dbReference type="InterPro" id="IPR049435">
    <property type="entry name" value="Cas_Cas6_C"/>
</dbReference>
<organism evidence="3 4">
    <name type="scientific">Candidatus Fimimorpha faecalis</name>
    <dbReference type="NCBI Taxonomy" id="2840824"/>
    <lineage>
        <taxon>Bacteria</taxon>
        <taxon>Bacillati</taxon>
        <taxon>Bacillota</taxon>
        <taxon>Clostridia</taxon>
        <taxon>Eubacteriales</taxon>
        <taxon>Candidatus Fimimorpha</taxon>
    </lineage>
</organism>
<dbReference type="InterPro" id="IPR045747">
    <property type="entry name" value="CRISPR-assoc_prot_Cas6_N_sf"/>
</dbReference>
<name>A0A9D1JCA3_9FIRM</name>
<dbReference type="CDD" id="cd21140">
    <property type="entry name" value="Cas6_I-like"/>
    <property type="match status" value="1"/>
</dbReference>
<evidence type="ECO:0000313" key="3">
    <source>
        <dbReference type="EMBL" id="HIR87797.1"/>
    </source>
</evidence>
<dbReference type="GO" id="GO:0016788">
    <property type="term" value="F:hydrolase activity, acting on ester bonds"/>
    <property type="evidence" value="ECO:0007669"/>
    <property type="project" value="InterPro"/>
</dbReference>
<dbReference type="PANTHER" id="PTHR36984:SF3">
    <property type="entry name" value="CRISPR-ASSOCIATED ENDORIBONUCLEASE CAS6"/>
    <property type="match status" value="1"/>
</dbReference>
<gene>
    <name evidence="3" type="primary">cas6</name>
    <name evidence="3" type="ORF">IAC96_02490</name>
</gene>
<dbReference type="InterPro" id="IPR010156">
    <property type="entry name" value="CRISPR-assoc_prot_Cas6"/>
</dbReference>
<dbReference type="Gene3D" id="3.30.70.1900">
    <property type="match status" value="1"/>
</dbReference>
<reference evidence="3" key="1">
    <citation type="submission" date="2020-10" db="EMBL/GenBank/DDBJ databases">
        <authorList>
            <person name="Gilroy R."/>
        </authorList>
    </citation>
    <scope>NUCLEOTIDE SEQUENCE</scope>
    <source>
        <strain evidence="3">ChiW13-3771</strain>
    </source>
</reference>
<dbReference type="NCBIfam" id="TIGR01877">
    <property type="entry name" value="cas_cas6"/>
    <property type="match status" value="1"/>
</dbReference>
<evidence type="ECO:0000259" key="2">
    <source>
        <dbReference type="Pfam" id="PF01881"/>
    </source>
</evidence>
<comment type="caution">
    <text evidence="3">The sequence shown here is derived from an EMBL/GenBank/DDBJ whole genome shotgun (WGS) entry which is preliminary data.</text>
</comment>
<reference evidence="3" key="2">
    <citation type="journal article" date="2021" name="PeerJ">
        <title>Extensive microbial diversity within the chicken gut microbiome revealed by metagenomics and culture.</title>
        <authorList>
            <person name="Gilroy R."/>
            <person name="Ravi A."/>
            <person name="Getino M."/>
            <person name="Pursley I."/>
            <person name="Horton D.L."/>
            <person name="Alikhan N.F."/>
            <person name="Baker D."/>
            <person name="Gharbi K."/>
            <person name="Hall N."/>
            <person name="Watson M."/>
            <person name="Adriaenssens E.M."/>
            <person name="Foster-Nyarko E."/>
            <person name="Jarju S."/>
            <person name="Secka A."/>
            <person name="Antonio M."/>
            <person name="Oren A."/>
            <person name="Chaudhuri R.R."/>
            <person name="La Ragione R."/>
            <person name="Hildebrand F."/>
            <person name="Pallen M.J."/>
        </authorList>
    </citation>
    <scope>NUCLEOTIDE SEQUENCE</scope>
    <source>
        <strain evidence="3">ChiW13-3771</strain>
    </source>
</reference>
<dbReference type="EMBL" id="DVHN01000029">
    <property type="protein sequence ID" value="HIR87797.1"/>
    <property type="molecule type" value="Genomic_DNA"/>
</dbReference>
<dbReference type="Proteomes" id="UP000824201">
    <property type="component" value="Unassembled WGS sequence"/>
</dbReference>
<protein>
    <submittedName>
        <fullName evidence="3">CRISPR-associated endoribonuclease Cas6</fullName>
    </submittedName>
</protein>
<feature type="domain" description="CRISPR associated protein Cas6 C-terminal" evidence="2">
    <location>
        <begin position="120"/>
        <end position="238"/>
    </location>
</feature>
<evidence type="ECO:0000313" key="4">
    <source>
        <dbReference type="Proteomes" id="UP000824201"/>
    </source>
</evidence>